<dbReference type="InterPro" id="IPR037401">
    <property type="entry name" value="SnoaL-like"/>
</dbReference>
<evidence type="ECO:0000313" key="3">
    <source>
        <dbReference type="Proteomes" id="UP000217545"/>
    </source>
</evidence>
<name>A0AAC9Z6I8_9RHOB</name>
<gene>
    <name evidence="2" type="ORF">PhaeoP63_01080</name>
</gene>
<dbReference type="InterPro" id="IPR032710">
    <property type="entry name" value="NTF2-like_dom_sf"/>
</dbReference>
<organism evidence="2 3">
    <name type="scientific">Phaeobacter gallaeciensis</name>
    <dbReference type="NCBI Taxonomy" id="60890"/>
    <lineage>
        <taxon>Bacteria</taxon>
        <taxon>Pseudomonadati</taxon>
        <taxon>Pseudomonadota</taxon>
        <taxon>Alphaproteobacteria</taxon>
        <taxon>Rhodobacterales</taxon>
        <taxon>Roseobacteraceae</taxon>
        <taxon>Phaeobacter</taxon>
    </lineage>
</organism>
<protein>
    <recommendedName>
        <fullName evidence="1">SnoaL-like domain-containing protein</fullName>
    </recommendedName>
</protein>
<evidence type="ECO:0000259" key="1">
    <source>
        <dbReference type="Pfam" id="PF12680"/>
    </source>
</evidence>
<dbReference type="AlphaFoldDB" id="A0AAC9Z6I8"/>
<accession>A0AAC9Z6I8</accession>
<reference evidence="2 3" key="1">
    <citation type="journal article" date="2017" name="Front. Microbiol.">
        <title>Phaeobacter piscinae sp. nov., a species of the Roseobacter group and potential aquaculture probiont.</title>
        <authorList>
            <person name="Sonnenschein E.C."/>
            <person name="Phippen C.B.W."/>
            <person name="Nielsen K.F."/>
            <person name="Mateiu R.V."/>
            <person name="Melchiorsen J."/>
            <person name="Gram L."/>
            <person name="Overmann J."/>
            <person name="Freese H.M."/>
        </authorList>
    </citation>
    <scope>NUCLEOTIDE SEQUENCE [LARGE SCALE GENOMIC DNA]</scope>
    <source>
        <strain evidence="2 3">P63</strain>
    </source>
</reference>
<proteinExistence type="predicted"/>
<dbReference type="SUPFAM" id="SSF54427">
    <property type="entry name" value="NTF2-like"/>
    <property type="match status" value="1"/>
</dbReference>
<evidence type="ECO:0000313" key="2">
    <source>
        <dbReference type="EMBL" id="ATF05171.1"/>
    </source>
</evidence>
<dbReference type="Pfam" id="PF12680">
    <property type="entry name" value="SnoaL_2"/>
    <property type="match status" value="1"/>
</dbReference>
<feature type="domain" description="SnoaL-like" evidence="1">
    <location>
        <begin position="14"/>
        <end position="113"/>
    </location>
</feature>
<sequence>MTKGKAAMEAQKLVETYAKAWNTSDAEMRLELLSACWDASGRYADPGCELQGRQALSDQIGRFHRDDPGARLSLTSAADGHNGYVRFQWNLNDSAGNKRAEGTSFGRIGKTGLLHEVVGFFGPFPKAASGQDHKG</sequence>
<dbReference type="Gene3D" id="3.10.450.50">
    <property type="match status" value="1"/>
</dbReference>
<dbReference type="EMBL" id="CP010784">
    <property type="protein sequence ID" value="ATF05171.1"/>
    <property type="molecule type" value="Genomic_DNA"/>
</dbReference>
<dbReference type="Proteomes" id="UP000217545">
    <property type="component" value="Chromosome"/>
</dbReference>